<dbReference type="GO" id="GO:0009103">
    <property type="term" value="P:lipopolysaccharide biosynthetic process"/>
    <property type="evidence" value="ECO:0007669"/>
    <property type="project" value="UniProtKB-ARBA"/>
</dbReference>
<keyword evidence="2" id="KW-1003">Cell membrane</keyword>
<feature type="transmembrane region" description="Helical" evidence="8">
    <location>
        <begin position="306"/>
        <end position="328"/>
    </location>
</feature>
<feature type="transmembrane region" description="Helical" evidence="8">
    <location>
        <begin position="335"/>
        <end position="355"/>
    </location>
</feature>
<evidence type="ECO:0000256" key="7">
    <source>
        <dbReference type="ARBA" id="ARBA00023136"/>
    </source>
</evidence>
<feature type="transmembrane region" description="Helical" evidence="8">
    <location>
        <begin position="400"/>
        <end position="423"/>
    </location>
</feature>
<organism evidence="10 11">
    <name type="scientific">Nostoc sphaeroides CCNUC1</name>
    <dbReference type="NCBI Taxonomy" id="2653204"/>
    <lineage>
        <taxon>Bacteria</taxon>
        <taxon>Bacillati</taxon>
        <taxon>Cyanobacteriota</taxon>
        <taxon>Cyanophyceae</taxon>
        <taxon>Nostocales</taxon>
        <taxon>Nostocaceae</taxon>
        <taxon>Nostoc</taxon>
    </lineage>
</organism>
<evidence type="ECO:0000313" key="10">
    <source>
        <dbReference type="EMBL" id="QFS46221.1"/>
    </source>
</evidence>
<feature type="transmembrane region" description="Helical" evidence="8">
    <location>
        <begin position="151"/>
        <end position="167"/>
    </location>
</feature>
<keyword evidence="3" id="KW-0328">Glycosyltransferase</keyword>
<keyword evidence="11" id="KW-1185">Reference proteome</keyword>
<sequence>MNSPLKKYLDIRYNPLQLLIIVLLLLGIFFRFANLDQKIYWHDETYTSLRVAGYTTKEVVQEIFTGQEITIDNVQKYQHINNEKKLGDTINSLAKEDSQHPPLYYIIARYWVQLFGDSVTGIRSLSAVISLLMFPAVYWLCIELFKSSLTGWIAIALITVSPFQLLYAQEAREYCLWGVIIVLSSAAFLRAIQSQRNQKFYWFVYSFTIALGLYIYPLTALVAIEHGIYLIAIERLRLSKTFISYILAFLGGHLAFLPWLFVMQQNQIKGLSWTSEEVSKLSLIKTWVGNISRIFIDFNLDSNAPLIFVVPITLFTLIIVGYSIYMLYRNLPQEIWLFIFILIGVNALLLILPDLIFGGRRSGVNRYLIPCFLFIQLAVAYLFGTQIFSVSLLKRKLWQLALVILISCGIASCSMIASAETWWTKKPSHYHPQVARIINKANSPLLISDNSSINIGNLISLTYLLEPKVKIQLVINQNIPKIADNFSDVFLLNPSGKLSSEMKKTYHYKIKPVYPPGMLWRLEKNGTSTKIPAQISTAREY</sequence>
<feature type="transmembrane region" description="Helical" evidence="8">
    <location>
        <begin position="367"/>
        <end position="388"/>
    </location>
</feature>
<dbReference type="Proteomes" id="UP000326678">
    <property type="component" value="Chromosome Gxm1"/>
</dbReference>
<protein>
    <recommendedName>
        <fullName evidence="9">Glycosyltransferase RgtA/B/C/D-like domain-containing protein</fullName>
    </recommendedName>
</protein>
<dbReference type="KEGG" id="nsh:GXM_03701"/>
<evidence type="ECO:0000256" key="2">
    <source>
        <dbReference type="ARBA" id="ARBA00022475"/>
    </source>
</evidence>
<gene>
    <name evidence="10" type="ORF">GXM_03701</name>
</gene>
<accession>A0A5P8W0U3</accession>
<dbReference type="PANTHER" id="PTHR33908:SF11">
    <property type="entry name" value="MEMBRANE PROTEIN"/>
    <property type="match status" value="1"/>
</dbReference>
<keyword evidence="4" id="KW-0808">Transferase</keyword>
<name>A0A5P8W0U3_9NOSO</name>
<feature type="transmembrane region" description="Helical" evidence="8">
    <location>
        <begin position="125"/>
        <end position="145"/>
    </location>
</feature>
<feature type="transmembrane region" description="Helical" evidence="8">
    <location>
        <begin position="204"/>
        <end position="230"/>
    </location>
</feature>
<dbReference type="GO" id="GO:0005886">
    <property type="term" value="C:plasma membrane"/>
    <property type="evidence" value="ECO:0007669"/>
    <property type="project" value="UniProtKB-SubCell"/>
</dbReference>
<dbReference type="RefSeq" id="WP_152589347.1">
    <property type="nucleotide sequence ID" value="NZ_CP045226.1"/>
</dbReference>
<dbReference type="GO" id="GO:0016763">
    <property type="term" value="F:pentosyltransferase activity"/>
    <property type="evidence" value="ECO:0007669"/>
    <property type="project" value="TreeGrafter"/>
</dbReference>
<dbReference type="AlphaFoldDB" id="A0A5P8W0U3"/>
<dbReference type="InterPro" id="IPR038731">
    <property type="entry name" value="RgtA/B/C-like"/>
</dbReference>
<evidence type="ECO:0000256" key="3">
    <source>
        <dbReference type="ARBA" id="ARBA00022676"/>
    </source>
</evidence>
<feature type="transmembrane region" description="Helical" evidence="8">
    <location>
        <begin position="15"/>
        <end position="33"/>
    </location>
</feature>
<reference evidence="10 11" key="1">
    <citation type="submission" date="2019-10" db="EMBL/GenBank/DDBJ databases">
        <title>Genomic and transcriptomic insights into the perfect genentic adaptation of a filamentous nitrogen-fixing cyanobacterium to rice fields.</title>
        <authorList>
            <person name="Chen Z."/>
        </authorList>
    </citation>
    <scope>NUCLEOTIDE SEQUENCE [LARGE SCALE GENOMIC DNA]</scope>
    <source>
        <strain evidence="10">CCNUC1</strain>
    </source>
</reference>
<evidence type="ECO:0000256" key="6">
    <source>
        <dbReference type="ARBA" id="ARBA00022989"/>
    </source>
</evidence>
<feature type="transmembrane region" description="Helical" evidence="8">
    <location>
        <begin position="174"/>
        <end position="192"/>
    </location>
</feature>
<comment type="subcellular location">
    <subcellularLocation>
        <location evidence="1">Cell membrane</location>
        <topology evidence="1">Multi-pass membrane protein</topology>
    </subcellularLocation>
</comment>
<evidence type="ECO:0000313" key="11">
    <source>
        <dbReference type="Proteomes" id="UP000326678"/>
    </source>
</evidence>
<feature type="transmembrane region" description="Helical" evidence="8">
    <location>
        <begin position="242"/>
        <end position="262"/>
    </location>
</feature>
<dbReference type="EMBL" id="CP045226">
    <property type="protein sequence ID" value="QFS46221.1"/>
    <property type="molecule type" value="Genomic_DNA"/>
</dbReference>
<evidence type="ECO:0000256" key="1">
    <source>
        <dbReference type="ARBA" id="ARBA00004651"/>
    </source>
</evidence>
<evidence type="ECO:0000256" key="4">
    <source>
        <dbReference type="ARBA" id="ARBA00022679"/>
    </source>
</evidence>
<evidence type="ECO:0000259" key="9">
    <source>
        <dbReference type="Pfam" id="PF13231"/>
    </source>
</evidence>
<dbReference type="Pfam" id="PF13231">
    <property type="entry name" value="PMT_2"/>
    <property type="match status" value="1"/>
</dbReference>
<keyword evidence="6 8" id="KW-1133">Transmembrane helix</keyword>
<evidence type="ECO:0000256" key="8">
    <source>
        <dbReference type="SAM" id="Phobius"/>
    </source>
</evidence>
<feature type="domain" description="Glycosyltransferase RgtA/B/C/D-like" evidence="9">
    <location>
        <begin position="99"/>
        <end position="260"/>
    </location>
</feature>
<evidence type="ECO:0000256" key="5">
    <source>
        <dbReference type="ARBA" id="ARBA00022692"/>
    </source>
</evidence>
<keyword evidence="5 8" id="KW-0812">Transmembrane</keyword>
<dbReference type="InterPro" id="IPR050297">
    <property type="entry name" value="LipidA_mod_glycosyltrf_83"/>
</dbReference>
<keyword evidence="7 8" id="KW-0472">Membrane</keyword>
<proteinExistence type="predicted"/>
<dbReference type="PANTHER" id="PTHR33908">
    <property type="entry name" value="MANNOSYLTRANSFERASE YKCB-RELATED"/>
    <property type="match status" value="1"/>
</dbReference>